<dbReference type="Proteomes" id="UP000594129">
    <property type="component" value="Segment"/>
</dbReference>
<feature type="domain" description="DUF5675" evidence="1">
    <location>
        <begin position="5"/>
        <end position="129"/>
    </location>
</feature>
<protein>
    <submittedName>
        <fullName evidence="2">Transpeptidase</fullName>
    </submittedName>
</protein>
<dbReference type="InterPro" id="IPR043732">
    <property type="entry name" value="DUF5675"/>
</dbReference>
<evidence type="ECO:0000313" key="3">
    <source>
        <dbReference type="Proteomes" id="UP000594129"/>
    </source>
</evidence>
<evidence type="ECO:0000259" key="1">
    <source>
        <dbReference type="Pfam" id="PF18925"/>
    </source>
</evidence>
<accession>A0A7M1RXI8</accession>
<evidence type="ECO:0000313" key="2">
    <source>
        <dbReference type="EMBL" id="QOR57740.1"/>
    </source>
</evidence>
<dbReference type="GeneID" id="65131899"/>
<dbReference type="Pfam" id="PF18925">
    <property type="entry name" value="DUF5675"/>
    <property type="match status" value="1"/>
</dbReference>
<sequence>MDILLKRIAKKETYTIGKLYIDNVYFCDTIEDKDRGLNQTMSINDIKKKKVYGETAIPTGTYSLIIDYSNRFKRRMAHILNVPGYEGIRIHTGNTAKDSLGCIIVGKNKVVGKVIESKITYDKLFPLLEKAYKEGKINITIQ</sequence>
<dbReference type="KEGG" id="vg:65131899"/>
<name>A0A7M1RXI8_9CAUD</name>
<dbReference type="RefSeq" id="YP_010113380.1">
    <property type="nucleotide sequence ID" value="NC_055902.1"/>
</dbReference>
<organism evidence="2 3">
    <name type="scientific">uncultured phage cr131_1</name>
    <dbReference type="NCBI Taxonomy" id="2772093"/>
    <lineage>
        <taxon>Viruses</taxon>
        <taxon>Duplodnaviria</taxon>
        <taxon>Heunggongvirae</taxon>
        <taxon>Uroviricota</taxon>
        <taxon>Caudoviricetes</taxon>
        <taxon>Crassvirales</taxon>
        <taxon>Suoliviridae</taxon>
        <taxon>Oafivirinae</taxon>
        <taxon>Cacepaovirus</taxon>
        <taxon>Cacepaovirus simiae</taxon>
    </lineage>
</organism>
<proteinExistence type="predicted"/>
<keyword evidence="3" id="KW-1185">Reference proteome</keyword>
<reference evidence="2 3" key="1">
    <citation type="submission" date="2020-07" db="EMBL/GenBank/DDBJ databases">
        <title>Taxonomic proposal: Crassvirales, a new order of highly abundant and diverse bacterial viruses.</title>
        <authorList>
            <person name="Shkoporov A.N."/>
            <person name="Stockdale S.R."/>
            <person name="Guerin E."/>
            <person name="Ross R.P."/>
            <person name="Hill C."/>
        </authorList>
    </citation>
    <scope>NUCLEOTIDE SEQUENCE [LARGE SCALE GENOMIC DNA]</scope>
</reference>
<dbReference type="EMBL" id="MT774409">
    <property type="protein sequence ID" value="QOR57740.1"/>
    <property type="molecule type" value="Genomic_DNA"/>
</dbReference>